<dbReference type="SUPFAM" id="SSF103481">
    <property type="entry name" value="Multidrug resistance efflux transporter EmrE"/>
    <property type="match status" value="2"/>
</dbReference>
<evidence type="ECO:0000256" key="1">
    <source>
        <dbReference type="SAM" id="Phobius"/>
    </source>
</evidence>
<organism evidence="3 4">
    <name type="scientific">Hyphomicrobium facile</name>
    <dbReference type="NCBI Taxonomy" id="51670"/>
    <lineage>
        <taxon>Bacteria</taxon>
        <taxon>Pseudomonadati</taxon>
        <taxon>Pseudomonadota</taxon>
        <taxon>Alphaproteobacteria</taxon>
        <taxon>Hyphomicrobiales</taxon>
        <taxon>Hyphomicrobiaceae</taxon>
        <taxon>Hyphomicrobium</taxon>
    </lineage>
</organism>
<feature type="transmembrane region" description="Helical" evidence="1">
    <location>
        <begin position="97"/>
        <end position="114"/>
    </location>
</feature>
<dbReference type="EMBL" id="FPCH01000001">
    <property type="protein sequence ID" value="SFV29809.1"/>
    <property type="molecule type" value="Genomic_DNA"/>
</dbReference>
<feature type="transmembrane region" description="Helical" evidence="1">
    <location>
        <begin position="221"/>
        <end position="242"/>
    </location>
</feature>
<gene>
    <name evidence="3" type="ORF">SAMN04488557_1340</name>
</gene>
<feature type="transmembrane region" description="Helical" evidence="1">
    <location>
        <begin position="12"/>
        <end position="32"/>
    </location>
</feature>
<evidence type="ECO:0000313" key="4">
    <source>
        <dbReference type="Proteomes" id="UP000199423"/>
    </source>
</evidence>
<feature type="transmembrane region" description="Helical" evidence="1">
    <location>
        <begin position="194"/>
        <end position="215"/>
    </location>
</feature>
<feature type="domain" description="EamA" evidence="2">
    <location>
        <begin position="133"/>
        <end position="265"/>
    </location>
</feature>
<keyword evidence="1" id="KW-0472">Membrane</keyword>
<dbReference type="Proteomes" id="UP000199423">
    <property type="component" value="Unassembled WGS sequence"/>
</dbReference>
<feature type="transmembrane region" description="Helical" evidence="1">
    <location>
        <begin position="38"/>
        <end position="63"/>
    </location>
</feature>
<dbReference type="InterPro" id="IPR037185">
    <property type="entry name" value="EmrE-like"/>
</dbReference>
<evidence type="ECO:0000313" key="3">
    <source>
        <dbReference type="EMBL" id="SFV29809.1"/>
    </source>
</evidence>
<dbReference type="InterPro" id="IPR000620">
    <property type="entry name" value="EamA_dom"/>
</dbReference>
<feature type="transmembrane region" description="Helical" evidence="1">
    <location>
        <begin position="166"/>
        <end position="182"/>
    </location>
</feature>
<reference evidence="4" key="1">
    <citation type="submission" date="2016-10" db="EMBL/GenBank/DDBJ databases">
        <authorList>
            <person name="Varghese N."/>
            <person name="Submissions S."/>
        </authorList>
    </citation>
    <scope>NUCLEOTIDE SEQUENCE [LARGE SCALE GENOMIC DNA]</scope>
    <source>
        <strain evidence="4">DSM 1565</strain>
    </source>
</reference>
<keyword evidence="1" id="KW-0812">Transmembrane</keyword>
<protein>
    <submittedName>
        <fullName evidence="3">Threonine/homoserine efflux transporter RhtA</fullName>
    </submittedName>
</protein>
<keyword evidence="4" id="KW-1185">Reference proteome</keyword>
<name>A0A1I7N565_9HYPH</name>
<accession>A0A1I7N565</accession>
<evidence type="ECO:0000259" key="2">
    <source>
        <dbReference type="Pfam" id="PF00892"/>
    </source>
</evidence>
<dbReference type="STRING" id="51670.SAMN04488557_1340"/>
<feature type="transmembrane region" description="Helical" evidence="1">
    <location>
        <begin position="70"/>
        <end position="91"/>
    </location>
</feature>
<keyword evidence="1" id="KW-1133">Transmembrane helix</keyword>
<proteinExistence type="predicted"/>
<sequence length="268" mass="27585">MARFSSRALGATLTYAFVLLVGVMTSSVWIAVSAEKIVWTPAGCGLAVAHGLSVATMCMLLYAGLARGPVAIVAPIVAAHPAFVLVVNVAMGLRPTTYQWAAMGVVIVGGILIARSAEAHPQFAATDGKELRKTVLIALGACLAYVALVTTGQASAQMIGGLQTLWLGRLSGFLLVGVILALQCRSIAIPRAWLPFVGAQGLLETIGYVAFLAGSTTASPHITMVVASTFSVVTVVLAKFVLKEPVSHQQWLAVAMIAAGTAVLSGSG</sequence>
<feature type="transmembrane region" description="Helical" evidence="1">
    <location>
        <begin position="135"/>
        <end position="154"/>
    </location>
</feature>
<dbReference type="GO" id="GO:0016020">
    <property type="term" value="C:membrane"/>
    <property type="evidence" value="ECO:0007669"/>
    <property type="project" value="InterPro"/>
</dbReference>
<dbReference type="AlphaFoldDB" id="A0A1I7N565"/>
<dbReference type="Pfam" id="PF00892">
    <property type="entry name" value="EamA"/>
    <property type="match status" value="1"/>
</dbReference>